<protein>
    <recommendedName>
        <fullName evidence="4">Lipoprotein</fullName>
    </recommendedName>
</protein>
<dbReference type="PROSITE" id="PS51257">
    <property type="entry name" value="PROKAR_LIPOPROTEIN"/>
    <property type="match status" value="1"/>
</dbReference>
<feature type="compositionally biased region" description="Low complexity" evidence="1">
    <location>
        <begin position="45"/>
        <end position="83"/>
    </location>
</feature>
<feature type="compositionally biased region" description="Low complexity" evidence="1">
    <location>
        <begin position="23"/>
        <end position="38"/>
    </location>
</feature>
<organism evidence="2 3">
    <name type="scientific">Ligilactobacillus ubinensis</name>
    <dbReference type="NCBI Taxonomy" id="2876789"/>
    <lineage>
        <taxon>Bacteria</taxon>
        <taxon>Bacillati</taxon>
        <taxon>Bacillota</taxon>
        <taxon>Bacilli</taxon>
        <taxon>Lactobacillales</taxon>
        <taxon>Lactobacillaceae</taxon>
        <taxon>Ligilactobacillus</taxon>
    </lineage>
</organism>
<keyword evidence="3" id="KW-1185">Reference proteome</keyword>
<feature type="region of interest" description="Disordered" evidence="1">
    <location>
        <begin position="21"/>
        <end position="83"/>
    </location>
</feature>
<evidence type="ECO:0000313" key="3">
    <source>
        <dbReference type="Proteomes" id="UP001139006"/>
    </source>
</evidence>
<proteinExistence type="predicted"/>
<reference evidence="2 3" key="1">
    <citation type="journal article" date="2023" name="Int. J. Syst. Evol. Microbiol.">
        <title>Ligilactobacillus ubinensis sp. nov., a novel species isolated from the wild ferment of a durian fruit (Durio zibethinus).</title>
        <authorList>
            <person name="Heng Y.C."/>
            <person name="Menon N."/>
            <person name="Chen B."/>
            <person name="Loo B.Z.L."/>
            <person name="Wong G.W.J."/>
            <person name="Lim A.C.H."/>
            <person name="Silvaraju S."/>
            <person name="Kittelmann S."/>
        </authorList>
    </citation>
    <scope>NUCLEOTIDE SEQUENCE [LARGE SCALE GENOMIC DNA]</scope>
    <source>
        <strain evidence="2 3">WILCCON 0076</strain>
    </source>
</reference>
<dbReference type="AlphaFoldDB" id="A0A9X2FG63"/>
<evidence type="ECO:0000256" key="1">
    <source>
        <dbReference type="SAM" id="MobiDB-lite"/>
    </source>
</evidence>
<name>A0A9X2FG63_9LACO</name>
<evidence type="ECO:0008006" key="4">
    <source>
        <dbReference type="Google" id="ProtNLM"/>
    </source>
</evidence>
<dbReference type="RefSeq" id="WP_253358630.1">
    <property type="nucleotide sequence ID" value="NZ_JAIULA010000001.1"/>
</dbReference>
<dbReference type="EMBL" id="JAIULA010000001">
    <property type="protein sequence ID" value="MCP0885872.1"/>
    <property type="molecule type" value="Genomic_DNA"/>
</dbReference>
<comment type="caution">
    <text evidence="2">The sequence shown here is derived from an EMBL/GenBank/DDBJ whole genome shotgun (WGS) entry which is preliminary data.</text>
</comment>
<dbReference type="Proteomes" id="UP001139006">
    <property type="component" value="Unassembled WGS sequence"/>
</dbReference>
<sequence>MKKGTVLGMLALSLILAGCGNNSSKSSASTSTSRTSAVKSDKKSSTTASSKVSSNSVVSSTSSNSSSNEATSSSTSYSSSTSVSQKTNVQRLAQFNATLKSNMGTGIILPNNPGYSNENQKVNVWYEGNAANFTIYYSSDSNGQEFNATNLKNVTSYATFTKKTYATASQAQSAVNYRTIDTNNGLPTVNLGYRLTGTIDSGAGQKYLQWNEGRWSFTVHATAVNNEDPTATAKTVVSLLEEYYLPAPNTQGSGSFNVAVSNDQLNQTLTWQNNNVVYTIRANSIDTLIRMAATVK</sequence>
<accession>A0A9X2FG63</accession>
<evidence type="ECO:0000313" key="2">
    <source>
        <dbReference type="EMBL" id="MCP0885872.1"/>
    </source>
</evidence>
<gene>
    <name evidence="2" type="ORF">LB941_00805</name>
</gene>